<evidence type="ECO:0000259" key="1">
    <source>
        <dbReference type="Pfam" id="PF07596"/>
    </source>
</evidence>
<dbReference type="KEGG" id="sdyn:Mal52_50850"/>
<proteinExistence type="predicted"/>
<dbReference type="InterPro" id="IPR012902">
    <property type="entry name" value="N_methyl_site"/>
</dbReference>
<reference evidence="2 3" key="1">
    <citation type="submission" date="2019-02" db="EMBL/GenBank/DDBJ databases">
        <title>Deep-cultivation of Planctomycetes and their phenomic and genomic characterization uncovers novel biology.</title>
        <authorList>
            <person name="Wiegand S."/>
            <person name="Jogler M."/>
            <person name="Boedeker C."/>
            <person name="Pinto D."/>
            <person name="Vollmers J."/>
            <person name="Rivas-Marin E."/>
            <person name="Kohn T."/>
            <person name="Peeters S.H."/>
            <person name="Heuer A."/>
            <person name="Rast P."/>
            <person name="Oberbeckmann S."/>
            <person name="Bunk B."/>
            <person name="Jeske O."/>
            <person name="Meyerdierks A."/>
            <person name="Storesund J.E."/>
            <person name="Kallscheuer N."/>
            <person name="Luecker S."/>
            <person name="Lage O.M."/>
            <person name="Pohl T."/>
            <person name="Merkel B.J."/>
            <person name="Hornburger P."/>
            <person name="Mueller R.-W."/>
            <person name="Bruemmer F."/>
            <person name="Labrenz M."/>
            <person name="Spormann A.M."/>
            <person name="Op den Camp H."/>
            <person name="Overmann J."/>
            <person name="Amann R."/>
            <person name="Jetten M.S.M."/>
            <person name="Mascher T."/>
            <person name="Medema M.H."/>
            <person name="Devos D.P."/>
            <person name="Kaster A.-K."/>
            <person name="Ovreas L."/>
            <person name="Rohde M."/>
            <person name="Galperin M.Y."/>
            <person name="Jogler C."/>
        </authorList>
    </citation>
    <scope>NUCLEOTIDE SEQUENCE [LARGE SCALE GENOMIC DNA]</scope>
    <source>
        <strain evidence="2 3">Mal52</strain>
    </source>
</reference>
<dbReference type="PANTHER" id="PTHR30093">
    <property type="entry name" value="GENERAL SECRETION PATHWAY PROTEIN G"/>
    <property type="match status" value="1"/>
</dbReference>
<dbReference type="EMBL" id="CP036276">
    <property type="protein sequence ID" value="QDU46564.1"/>
    <property type="molecule type" value="Genomic_DNA"/>
</dbReference>
<dbReference type="PROSITE" id="PS00409">
    <property type="entry name" value="PROKAR_NTER_METHYL"/>
    <property type="match status" value="1"/>
</dbReference>
<evidence type="ECO:0000313" key="3">
    <source>
        <dbReference type="Proteomes" id="UP000319383"/>
    </source>
</evidence>
<dbReference type="InterPro" id="IPR045584">
    <property type="entry name" value="Pilin-like"/>
</dbReference>
<dbReference type="NCBIfam" id="TIGR02532">
    <property type="entry name" value="IV_pilin_GFxxxE"/>
    <property type="match status" value="1"/>
</dbReference>
<dbReference type="Pfam" id="PF07596">
    <property type="entry name" value="SBP_bac_10"/>
    <property type="match status" value="1"/>
</dbReference>
<dbReference type="RefSeq" id="WP_145379063.1">
    <property type="nucleotide sequence ID" value="NZ_CP036276.1"/>
</dbReference>
<organism evidence="2 3">
    <name type="scientific">Symmachiella dynata</name>
    <dbReference type="NCBI Taxonomy" id="2527995"/>
    <lineage>
        <taxon>Bacteria</taxon>
        <taxon>Pseudomonadati</taxon>
        <taxon>Planctomycetota</taxon>
        <taxon>Planctomycetia</taxon>
        <taxon>Planctomycetales</taxon>
        <taxon>Planctomycetaceae</taxon>
        <taxon>Symmachiella</taxon>
    </lineage>
</organism>
<dbReference type="Gene3D" id="3.30.700.10">
    <property type="entry name" value="Glycoprotein, Type 4 Pilin"/>
    <property type="match status" value="1"/>
</dbReference>
<keyword evidence="3" id="KW-1185">Reference proteome</keyword>
<dbReference type="Proteomes" id="UP000319383">
    <property type="component" value="Chromosome"/>
</dbReference>
<evidence type="ECO:0000313" key="2">
    <source>
        <dbReference type="EMBL" id="QDU46564.1"/>
    </source>
</evidence>
<dbReference type="AlphaFoldDB" id="A0A517ZVP3"/>
<dbReference type="SUPFAM" id="SSF54523">
    <property type="entry name" value="Pili subunits"/>
    <property type="match status" value="1"/>
</dbReference>
<sequence>MPKKRPSGFTLIELLVVIAIIAILIALLLPAVQQAREAARRTQCRNNLKQLGIAMHNYHDVHRMFPIGTAVESRMFSYWANAMTYMLPYIEQGNLQKLYDFNEHWERQTPAVARTPINTFTCPSSTLDQPFTEEKLGAALALFGAPVGNTYGTTDYILCKGAHDAWCLPSSGISSNVRGMFDFNLTVRFRDMVDGTSNTFAMGEGTSGEPWKLCTSNSNPCTAAVDSSGEEYVAANAWLIAQPSSDGYVSLLEIIGTHVYGTTVHKLNKNPVTDTVIGGWNDPTNPPPPAVVSDCTSSLDGGSDRCSGFRSNHTGGASFLRGDGSVSFVNDSIDINLYRASSTTAGGEVEVAQ</sequence>
<dbReference type="Pfam" id="PF07963">
    <property type="entry name" value="N_methyl"/>
    <property type="match status" value="1"/>
</dbReference>
<dbReference type="PANTHER" id="PTHR30093:SF2">
    <property type="entry name" value="TYPE II SECRETION SYSTEM PROTEIN H"/>
    <property type="match status" value="1"/>
</dbReference>
<feature type="domain" description="DUF1559" evidence="1">
    <location>
        <begin position="33"/>
        <end position="335"/>
    </location>
</feature>
<accession>A0A517ZVP3</accession>
<gene>
    <name evidence="2" type="primary">xcpT_19</name>
    <name evidence="2" type="ORF">Mal52_50850</name>
</gene>
<dbReference type="InterPro" id="IPR011453">
    <property type="entry name" value="DUF1559"/>
</dbReference>
<name>A0A517ZVP3_9PLAN</name>
<protein>
    <submittedName>
        <fullName evidence="2">Type II secretion system protein G</fullName>
    </submittedName>
</protein>